<dbReference type="PROSITE" id="PS00463">
    <property type="entry name" value="ZN2_CY6_FUNGAL_1"/>
    <property type="match status" value="1"/>
</dbReference>
<reference evidence="4" key="1">
    <citation type="submission" date="2023-11" db="EMBL/GenBank/DDBJ databases">
        <authorList>
            <person name="De Vega J J."/>
            <person name="De Vega J J."/>
        </authorList>
    </citation>
    <scope>NUCLEOTIDE SEQUENCE</scope>
</reference>
<dbReference type="GO" id="GO:0000976">
    <property type="term" value="F:transcription cis-regulatory region binding"/>
    <property type="evidence" value="ECO:0007669"/>
    <property type="project" value="TreeGrafter"/>
</dbReference>
<evidence type="ECO:0000313" key="5">
    <source>
        <dbReference type="Proteomes" id="UP001295794"/>
    </source>
</evidence>
<dbReference type="PROSITE" id="PS50048">
    <property type="entry name" value="ZN2_CY6_FUNGAL_2"/>
    <property type="match status" value="1"/>
</dbReference>
<dbReference type="GO" id="GO:0005634">
    <property type="term" value="C:nucleus"/>
    <property type="evidence" value="ECO:0007669"/>
    <property type="project" value="TreeGrafter"/>
</dbReference>
<comment type="caution">
    <text evidence="4">The sequence shown here is derived from an EMBL/GenBank/DDBJ whole genome shotgun (WGS) entry which is preliminary data.</text>
</comment>
<evidence type="ECO:0000256" key="2">
    <source>
        <dbReference type="SAM" id="MobiDB-lite"/>
    </source>
</evidence>
<dbReference type="GO" id="GO:0045944">
    <property type="term" value="P:positive regulation of transcription by RNA polymerase II"/>
    <property type="evidence" value="ECO:0007669"/>
    <property type="project" value="TreeGrafter"/>
</dbReference>
<evidence type="ECO:0000256" key="1">
    <source>
        <dbReference type="ARBA" id="ARBA00023242"/>
    </source>
</evidence>
<proteinExistence type="predicted"/>
<accession>A0AAD2GYN1</accession>
<evidence type="ECO:0000313" key="4">
    <source>
        <dbReference type="EMBL" id="CAK5265687.1"/>
    </source>
</evidence>
<name>A0AAD2GYN1_9AGAR</name>
<keyword evidence="5" id="KW-1185">Reference proteome</keyword>
<dbReference type="PANTHER" id="PTHR37534">
    <property type="entry name" value="TRANSCRIPTIONAL ACTIVATOR PROTEIN UGA3"/>
    <property type="match status" value="1"/>
</dbReference>
<feature type="region of interest" description="Disordered" evidence="2">
    <location>
        <begin position="76"/>
        <end position="106"/>
    </location>
</feature>
<dbReference type="EMBL" id="CAVNYO010000097">
    <property type="protein sequence ID" value="CAK5265687.1"/>
    <property type="molecule type" value="Genomic_DNA"/>
</dbReference>
<keyword evidence="1" id="KW-0539">Nucleus</keyword>
<dbReference type="GO" id="GO:0000981">
    <property type="term" value="F:DNA-binding transcription factor activity, RNA polymerase II-specific"/>
    <property type="evidence" value="ECO:0007669"/>
    <property type="project" value="InterPro"/>
</dbReference>
<gene>
    <name evidence="4" type="ORF">MYCIT1_LOCUS6867</name>
</gene>
<feature type="non-terminal residue" evidence="4">
    <location>
        <position position="1"/>
    </location>
</feature>
<feature type="compositionally biased region" description="Basic and acidic residues" evidence="2">
    <location>
        <begin position="84"/>
        <end position="97"/>
    </location>
</feature>
<dbReference type="Gene3D" id="4.10.240.10">
    <property type="entry name" value="Zn(2)-C6 fungal-type DNA-binding domain"/>
    <property type="match status" value="1"/>
</dbReference>
<dbReference type="InterPro" id="IPR036864">
    <property type="entry name" value="Zn2-C6_fun-type_DNA-bd_sf"/>
</dbReference>
<feature type="compositionally biased region" description="Low complexity" evidence="2">
    <location>
        <begin position="161"/>
        <end position="205"/>
    </location>
</feature>
<dbReference type="InterPro" id="IPR001138">
    <property type="entry name" value="Zn2Cys6_DnaBD"/>
</dbReference>
<dbReference type="Proteomes" id="UP001295794">
    <property type="component" value="Unassembled WGS sequence"/>
</dbReference>
<organism evidence="4 5">
    <name type="scientific">Mycena citricolor</name>
    <dbReference type="NCBI Taxonomy" id="2018698"/>
    <lineage>
        <taxon>Eukaryota</taxon>
        <taxon>Fungi</taxon>
        <taxon>Dikarya</taxon>
        <taxon>Basidiomycota</taxon>
        <taxon>Agaricomycotina</taxon>
        <taxon>Agaricomycetes</taxon>
        <taxon>Agaricomycetidae</taxon>
        <taxon>Agaricales</taxon>
        <taxon>Marasmiineae</taxon>
        <taxon>Mycenaceae</taxon>
        <taxon>Mycena</taxon>
    </lineage>
</organism>
<protein>
    <recommendedName>
        <fullName evidence="3">Zn(2)-C6 fungal-type domain-containing protein</fullName>
    </recommendedName>
</protein>
<evidence type="ECO:0000259" key="3">
    <source>
        <dbReference type="PROSITE" id="PS50048"/>
    </source>
</evidence>
<dbReference type="SUPFAM" id="SSF57701">
    <property type="entry name" value="Zn2/Cys6 DNA-binding domain"/>
    <property type="match status" value="1"/>
</dbReference>
<dbReference type="GO" id="GO:0008270">
    <property type="term" value="F:zinc ion binding"/>
    <property type="evidence" value="ECO:0007669"/>
    <property type="project" value="InterPro"/>
</dbReference>
<dbReference type="Pfam" id="PF00172">
    <property type="entry name" value="Zn_clus"/>
    <property type="match status" value="1"/>
</dbReference>
<feature type="region of interest" description="Disordered" evidence="2">
    <location>
        <begin position="128"/>
        <end position="243"/>
    </location>
</feature>
<dbReference type="SMART" id="SM00066">
    <property type="entry name" value="GAL4"/>
    <property type="match status" value="1"/>
</dbReference>
<feature type="compositionally biased region" description="Basic and acidic residues" evidence="2">
    <location>
        <begin position="220"/>
        <end position="232"/>
    </location>
</feature>
<dbReference type="AlphaFoldDB" id="A0AAD2GYN1"/>
<dbReference type="CDD" id="cd00067">
    <property type="entry name" value="GAL4"/>
    <property type="match status" value="1"/>
</dbReference>
<feature type="domain" description="Zn(2)-C6 fungal-type" evidence="3">
    <location>
        <begin position="109"/>
        <end position="139"/>
    </location>
</feature>
<dbReference type="PANTHER" id="PTHR37534:SF7">
    <property type="entry name" value="TRANSCRIPTIONAL ACTIVATOR PROTEIN UGA3"/>
    <property type="match status" value="1"/>
</dbReference>
<sequence>LRQLGANVFCASTTLDPSDHNPDSLHHSAFILLNHLNNCPQNIVMNHLDTPALTSMTDSMAYSSGNYMAHSAYYSSPPMHHSGHHEVDPQPRQEQPARKRPKYTRSKTGCLTCRVKKIKCDEAKPNCMRCSHGQRDCTWPEGVPARKRASSVKDSPEIGRPSTASSPGISDSSSPSSTRGHTPPQRSPVELSLPRELNLPPLLNSRRPEHSYLPPMNSGDMDRREYSRERARYSPPQDSPLSVSHVAEIPTYPSRYDPYSTHQHVAPSRHLTASSVRSTMGHPSVQQHWSPPPILSPEPYYHHHERQLVHSSGDQLPRYH</sequence>